<keyword evidence="5" id="KW-0997">Cell inner membrane</keyword>
<dbReference type="SUPFAM" id="SSF53067">
    <property type="entry name" value="Actin-like ATPase domain"/>
    <property type="match status" value="1"/>
</dbReference>
<dbReference type="GO" id="GO:0005886">
    <property type="term" value="C:plasma membrane"/>
    <property type="evidence" value="ECO:0007669"/>
    <property type="project" value="UniProtKB-SubCell"/>
</dbReference>
<feature type="transmembrane region" description="Helical" evidence="11">
    <location>
        <begin position="255"/>
        <end position="274"/>
    </location>
</feature>
<evidence type="ECO:0000256" key="11">
    <source>
        <dbReference type="SAM" id="Phobius"/>
    </source>
</evidence>
<accession>A0A1I1NAE6</accession>
<protein>
    <recommendedName>
        <fullName evidence="10">Type II secretion system protein L</fullName>
        <shortName evidence="10">T2SS protein L</shortName>
    </recommendedName>
</protein>
<evidence type="ECO:0000256" key="6">
    <source>
        <dbReference type="ARBA" id="ARBA00022692"/>
    </source>
</evidence>
<evidence type="ECO:0000313" key="14">
    <source>
        <dbReference type="EMBL" id="SFC94547.1"/>
    </source>
</evidence>
<dbReference type="GO" id="GO:0009276">
    <property type="term" value="C:Gram-negative-bacterium-type cell wall"/>
    <property type="evidence" value="ECO:0007669"/>
    <property type="project" value="InterPro"/>
</dbReference>
<evidence type="ECO:0000256" key="10">
    <source>
        <dbReference type="PIRNR" id="PIRNR015761"/>
    </source>
</evidence>
<dbReference type="InterPro" id="IPR007812">
    <property type="entry name" value="T2SS_protein-GspL"/>
</dbReference>
<evidence type="ECO:0000256" key="1">
    <source>
        <dbReference type="ARBA" id="ARBA00004377"/>
    </source>
</evidence>
<feature type="domain" description="GspL periplasmic" evidence="13">
    <location>
        <begin position="247"/>
        <end position="392"/>
    </location>
</feature>
<dbReference type="CDD" id="cd24017">
    <property type="entry name" value="ASKHA_T2SSL_N"/>
    <property type="match status" value="1"/>
</dbReference>
<dbReference type="GO" id="GO:0015627">
    <property type="term" value="C:type II protein secretion system complex"/>
    <property type="evidence" value="ECO:0007669"/>
    <property type="project" value="InterPro"/>
</dbReference>
<organism evidence="14 15">
    <name type="scientific">Thiohalospira halophila DSM 15071</name>
    <dbReference type="NCBI Taxonomy" id="1123397"/>
    <lineage>
        <taxon>Bacteria</taxon>
        <taxon>Pseudomonadati</taxon>
        <taxon>Pseudomonadota</taxon>
        <taxon>Gammaproteobacteria</taxon>
        <taxon>Thiohalospirales</taxon>
        <taxon>Thiohalospiraceae</taxon>
        <taxon>Thiohalospira</taxon>
    </lineage>
</organism>
<dbReference type="InterPro" id="IPR043129">
    <property type="entry name" value="ATPase_NBD"/>
</dbReference>
<evidence type="ECO:0000256" key="4">
    <source>
        <dbReference type="ARBA" id="ARBA00022475"/>
    </source>
</evidence>
<keyword evidence="8 11" id="KW-1133">Transmembrane helix</keyword>
<evidence type="ECO:0000256" key="8">
    <source>
        <dbReference type="ARBA" id="ARBA00022989"/>
    </source>
</evidence>
<dbReference type="NCBIfam" id="TIGR01709">
    <property type="entry name" value="typeII_sec_gspL"/>
    <property type="match status" value="1"/>
</dbReference>
<dbReference type="Pfam" id="PF12693">
    <property type="entry name" value="GspL_C"/>
    <property type="match status" value="1"/>
</dbReference>
<evidence type="ECO:0000313" key="15">
    <source>
        <dbReference type="Proteomes" id="UP000198611"/>
    </source>
</evidence>
<comment type="similarity">
    <text evidence="2 10">Belongs to the GSP L family.</text>
</comment>
<dbReference type="Pfam" id="PF05134">
    <property type="entry name" value="T2SSL"/>
    <property type="match status" value="1"/>
</dbReference>
<dbReference type="Gene3D" id="3.30.420.380">
    <property type="match status" value="1"/>
</dbReference>
<dbReference type="GO" id="GO:0015628">
    <property type="term" value="P:protein secretion by the type II secretion system"/>
    <property type="evidence" value="ECO:0007669"/>
    <property type="project" value="InterPro"/>
</dbReference>
<proteinExistence type="inferred from homology"/>
<dbReference type="EMBL" id="FOMJ01000001">
    <property type="protein sequence ID" value="SFC94547.1"/>
    <property type="molecule type" value="Genomic_DNA"/>
</dbReference>
<dbReference type="STRING" id="1123397.SAMN05660831_00182"/>
<reference evidence="14 15" key="1">
    <citation type="submission" date="2016-10" db="EMBL/GenBank/DDBJ databases">
        <authorList>
            <person name="de Groot N.N."/>
        </authorList>
    </citation>
    <scope>NUCLEOTIDE SEQUENCE [LARGE SCALE GENOMIC DNA]</scope>
    <source>
        <strain evidence="14 15">HL3</strain>
    </source>
</reference>
<dbReference type="OrthoDB" id="7011844at2"/>
<keyword evidence="15" id="KW-1185">Reference proteome</keyword>
<keyword evidence="9 11" id="KW-0472">Membrane</keyword>
<evidence type="ECO:0000256" key="3">
    <source>
        <dbReference type="ARBA" id="ARBA00022448"/>
    </source>
</evidence>
<dbReference type="PIRSF" id="PIRSF015761">
    <property type="entry name" value="Protein_L"/>
    <property type="match status" value="1"/>
</dbReference>
<evidence type="ECO:0000256" key="5">
    <source>
        <dbReference type="ARBA" id="ARBA00022519"/>
    </source>
</evidence>
<dbReference type="RefSeq" id="WP_159432976.1">
    <property type="nucleotide sequence ID" value="NZ_FOMJ01000001.1"/>
</dbReference>
<dbReference type="InterPro" id="IPR024230">
    <property type="entry name" value="GspL_cyto_dom"/>
</dbReference>
<evidence type="ECO:0000256" key="7">
    <source>
        <dbReference type="ARBA" id="ARBA00022927"/>
    </source>
</evidence>
<evidence type="ECO:0000256" key="9">
    <source>
        <dbReference type="ARBA" id="ARBA00023136"/>
    </source>
</evidence>
<name>A0A1I1NAE6_9GAMM</name>
<evidence type="ECO:0000259" key="13">
    <source>
        <dbReference type="Pfam" id="PF12693"/>
    </source>
</evidence>
<feature type="domain" description="GspL cytoplasmic actin-ATPase-like" evidence="12">
    <location>
        <begin position="35"/>
        <end position="240"/>
    </location>
</feature>
<keyword evidence="4" id="KW-1003">Cell membrane</keyword>
<evidence type="ECO:0000259" key="12">
    <source>
        <dbReference type="Pfam" id="PF05134"/>
    </source>
</evidence>
<keyword evidence="3 10" id="KW-0813">Transport</keyword>
<gene>
    <name evidence="14" type="ORF">SAMN05660831_00182</name>
</gene>
<dbReference type="Proteomes" id="UP000198611">
    <property type="component" value="Unassembled WGS sequence"/>
</dbReference>
<dbReference type="Gene3D" id="3.30.420.370">
    <property type="match status" value="1"/>
</dbReference>
<dbReference type="AlphaFoldDB" id="A0A1I1NAE6"/>
<evidence type="ECO:0000256" key="2">
    <source>
        <dbReference type="ARBA" id="ARBA00005318"/>
    </source>
</evidence>
<sequence>MSEIFILRLREDGQAEGVAVAADGSPGGRIHTGDLEAVARRLEGRPVRVLVPTDDVWLARAELPAVSRIRLARAVPYALEDWLVDEVEDLHFALGERSDAGVACAVVTRERMDGWLESLVGAGIRPRALIPDALALPEPGPGEWTALAAGAQGPVVVRTGPEDGFTLEAEALAAVLSGALAPPGGNELPRRLRLWTDGETAPSLGEDVEVEVEAAREGAMGLLARRATSGLNLLQGDYSPREDWMRRLRRWRLPAALAGVALLLHGGLLIWDYLALQAESRALKAEAETLIEEEFPEIGRVVDPRVQVRRVLENLRGSGEISPFRRLVSTWGEVAAKREGIELQRLDYGDGVLELRATLADGAQLEELRRDLREAGVETQVAGERADEIQLRLREAT</sequence>
<keyword evidence="6 11" id="KW-0812">Transmembrane</keyword>
<dbReference type="InterPro" id="IPR025691">
    <property type="entry name" value="GspL_pp_dom"/>
</dbReference>
<comment type="function">
    <text evidence="10">Inner membrane component of the type II secretion system required for the energy-dependent secretion of extracellular factors such as proteases and toxins from the periplasm.</text>
</comment>
<keyword evidence="7 10" id="KW-0653">Protein transport</keyword>
<comment type="subcellular location">
    <subcellularLocation>
        <location evidence="1">Cell inner membrane</location>
        <topology evidence="1">Single-pass membrane protein</topology>
    </subcellularLocation>
</comment>